<organism evidence="2">
    <name type="scientific">uncultured Dysgonomonas sp</name>
    <dbReference type="NCBI Taxonomy" id="206096"/>
    <lineage>
        <taxon>Bacteria</taxon>
        <taxon>Pseudomonadati</taxon>
        <taxon>Bacteroidota</taxon>
        <taxon>Bacteroidia</taxon>
        <taxon>Bacteroidales</taxon>
        <taxon>Dysgonomonadaceae</taxon>
        <taxon>Dysgonomonas</taxon>
        <taxon>environmental samples</taxon>
    </lineage>
</organism>
<evidence type="ECO:0008006" key="3">
    <source>
        <dbReference type="Google" id="ProtNLM"/>
    </source>
</evidence>
<dbReference type="EMBL" id="FLUM01000001">
    <property type="protein sequence ID" value="SBV91136.1"/>
    <property type="molecule type" value="Genomic_DNA"/>
</dbReference>
<dbReference type="InterPro" id="IPR032287">
    <property type="entry name" value="DUF4838"/>
</dbReference>
<accession>A0A212IVA3</accession>
<dbReference type="AlphaFoldDB" id="A0A212IVA3"/>
<proteinExistence type="predicted"/>
<keyword evidence="1" id="KW-0732">Signal</keyword>
<evidence type="ECO:0000256" key="1">
    <source>
        <dbReference type="SAM" id="SignalP"/>
    </source>
</evidence>
<dbReference type="PANTHER" id="PTHR47406">
    <property type="entry name" value="COAGULATION FACTOR 5/8 TYPE, C-TERMINAL"/>
    <property type="match status" value="1"/>
</dbReference>
<name>A0A212IVA3_9BACT</name>
<feature type="chain" id="PRO_5013098011" description="DUF4838 domain-containing protein" evidence="1">
    <location>
        <begin position="23"/>
        <end position="715"/>
    </location>
</feature>
<dbReference type="Pfam" id="PF16126">
    <property type="entry name" value="DUF4838"/>
    <property type="match status" value="1"/>
</dbReference>
<sequence>MWHFNYYINLLLIMLLASGCSANTQPPLKAESYIITYEEDAPGERWGEYLFSHLSKRTEAKSIVSLKKGGQLGDIPLGAKNIHFEVAADLENDYCIEHTINELHIRVRNNETALWIVYQLINNIAEEDNRFSAEDLPPAIINFDSKCKDFDFTYREPHFAPNLRHEHSPIIGANNVETDWGLWGHNLSKIMKGNQSDNIYALVNGKRNKSQFSFSSPELFEFLSNYIAENYGVGNKKTYRFMIMPEDNDLVCTCPACTQLGNTPDNATPAVANLIHKLAERFPKHQFFTTAYRTTAKTPSDKLPDNAGVFFSTIDLPKGIEPDMQKASTKQFIDRLDTWKEKTPNIYLWDYAANFDDYLTPIPVLLGLQKQFQFFKELGVKGIFLNASGYDYSSFNDVKTFVCEALMMDVNIDVNDLCRKFFERKYPESHKLLSDYYLQLEHAFYAKKKAYNMYGSMKENMNSYFDTDEFIEFYDTLKEVIPNTKDLEKRKLEKLYTALSYTRLQIAYVKGYDDLGFAVKEGDKITVKPEIDTFVQTLEGAPQFSNLTNYKETDGALSDYIAEWKQVMTKGNYTNALMDVSVKLLSKPDEGFEKTDLLHNGVPGFAMDYHQGWYLSSTDDMHISFSAENLQRAKTIQLRFLSNERHGIYPPEKILVSLDGQIVKEIYSNQIMVFGNIAEYTMDINLVGTKNVDLKFIRKQAPKSIIACDEITVLN</sequence>
<evidence type="ECO:0000313" key="2">
    <source>
        <dbReference type="EMBL" id="SBV91136.1"/>
    </source>
</evidence>
<feature type="signal peptide" evidence="1">
    <location>
        <begin position="1"/>
        <end position="22"/>
    </location>
</feature>
<protein>
    <recommendedName>
        <fullName evidence="3">DUF4838 domain-containing protein</fullName>
    </recommendedName>
</protein>
<dbReference type="RefSeq" id="WP_296938102.1">
    <property type="nucleotide sequence ID" value="NZ_LT599032.1"/>
</dbReference>
<reference evidence="2" key="1">
    <citation type="submission" date="2016-04" db="EMBL/GenBank/DDBJ databases">
        <authorList>
            <person name="Evans L.H."/>
            <person name="Alamgir A."/>
            <person name="Owens N."/>
            <person name="Weber N.D."/>
            <person name="Virtaneva K."/>
            <person name="Barbian K."/>
            <person name="Babar A."/>
            <person name="Rosenke K."/>
        </authorList>
    </citation>
    <scope>NUCLEOTIDE SEQUENCE</scope>
    <source>
        <strain evidence="2">86-1</strain>
    </source>
</reference>
<dbReference type="PANTHER" id="PTHR47406:SF2">
    <property type="entry name" value="ALPHA GLUCURONIDASE N-TERMINAL DOMAIN-CONTAINING PROTEIN"/>
    <property type="match status" value="1"/>
</dbReference>
<gene>
    <name evidence="2" type="ORF">KL86DYS1_10257</name>
</gene>